<accession>A0A645DD54</accession>
<comment type="caution">
    <text evidence="1">The sequence shown here is derived from an EMBL/GenBank/DDBJ whole genome shotgun (WGS) entry which is preliminary data.</text>
</comment>
<protein>
    <recommendedName>
        <fullName evidence="2">3',5'-nucleoside bisphosphate phosphatase</fullName>
    </recommendedName>
</protein>
<proteinExistence type="predicted"/>
<name>A0A645DD54_9ZZZZ</name>
<dbReference type="Gene3D" id="3.20.20.140">
    <property type="entry name" value="Metal-dependent hydrolases"/>
    <property type="match status" value="1"/>
</dbReference>
<reference evidence="1" key="1">
    <citation type="submission" date="2019-08" db="EMBL/GenBank/DDBJ databases">
        <authorList>
            <person name="Kucharzyk K."/>
            <person name="Murdoch R.W."/>
            <person name="Higgins S."/>
            <person name="Loffler F."/>
        </authorList>
    </citation>
    <scope>NUCLEOTIDE SEQUENCE</scope>
</reference>
<organism evidence="1">
    <name type="scientific">bioreactor metagenome</name>
    <dbReference type="NCBI Taxonomy" id="1076179"/>
    <lineage>
        <taxon>unclassified sequences</taxon>
        <taxon>metagenomes</taxon>
        <taxon>ecological metagenomes</taxon>
    </lineage>
</organism>
<evidence type="ECO:0008006" key="2">
    <source>
        <dbReference type="Google" id="ProtNLM"/>
    </source>
</evidence>
<dbReference type="InterPro" id="IPR016195">
    <property type="entry name" value="Pol/histidinol_Pase-like"/>
</dbReference>
<dbReference type="SUPFAM" id="SSF89550">
    <property type="entry name" value="PHP domain-like"/>
    <property type="match status" value="1"/>
</dbReference>
<sequence length="103" mass="11621">MVEETQGIAVVAHPGHNFNGHFDVLQKLLDKPQIKGIEAYSNYHTEEMTRTFLEYAKTRDLVVTCGSDFHGKNKPAIQLGQIKFVPDDFESGLVDLVKVNFKD</sequence>
<evidence type="ECO:0000313" key="1">
    <source>
        <dbReference type="EMBL" id="MPM87261.1"/>
    </source>
</evidence>
<dbReference type="AlphaFoldDB" id="A0A645DD54"/>
<gene>
    <name evidence="1" type="ORF">SDC9_134357</name>
</gene>
<dbReference type="EMBL" id="VSSQ01035120">
    <property type="protein sequence ID" value="MPM87261.1"/>
    <property type="molecule type" value="Genomic_DNA"/>
</dbReference>